<keyword evidence="5 7" id="KW-1133">Transmembrane helix</keyword>
<keyword evidence="6 7" id="KW-0472">Membrane</keyword>
<feature type="transmembrane region" description="Helical" evidence="7">
    <location>
        <begin position="252"/>
        <end position="271"/>
    </location>
</feature>
<feature type="transmembrane region" description="Helical" evidence="7">
    <location>
        <begin position="178"/>
        <end position="201"/>
    </location>
</feature>
<feature type="transmembrane region" description="Helical" evidence="7">
    <location>
        <begin position="146"/>
        <end position="166"/>
    </location>
</feature>
<dbReference type="PANTHER" id="PTHR30106:SF1">
    <property type="entry name" value="UPF0324 MEMBRANE PROTEIN FN0533"/>
    <property type="match status" value="1"/>
</dbReference>
<feature type="transmembrane region" description="Helical" evidence="7">
    <location>
        <begin position="65"/>
        <end position="83"/>
    </location>
</feature>
<dbReference type="EMBL" id="MRTF01000004">
    <property type="protein sequence ID" value="OME92684.1"/>
    <property type="molecule type" value="Genomic_DNA"/>
</dbReference>
<feature type="transmembrane region" description="Helical" evidence="7">
    <location>
        <begin position="89"/>
        <end position="108"/>
    </location>
</feature>
<dbReference type="PANTHER" id="PTHR30106">
    <property type="entry name" value="INNER MEMBRANE PROTEIN YEIH-RELATED"/>
    <property type="match status" value="1"/>
</dbReference>
<feature type="transmembrane region" description="Helical" evidence="7">
    <location>
        <begin position="12"/>
        <end position="44"/>
    </location>
</feature>
<evidence type="ECO:0008006" key="10">
    <source>
        <dbReference type="Google" id="ProtNLM"/>
    </source>
</evidence>
<keyword evidence="3" id="KW-1003">Cell membrane</keyword>
<organism evidence="8 9">
    <name type="scientific">Paenibacillus lautus</name>
    <name type="common">Bacillus lautus</name>
    <dbReference type="NCBI Taxonomy" id="1401"/>
    <lineage>
        <taxon>Bacteria</taxon>
        <taxon>Bacillati</taxon>
        <taxon>Bacillota</taxon>
        <taxon>Bacilli</taxon>
        <taxon>Bacillales</taxon>
        <taxon>Paenibacillaceae</taxon>
        <taxon>Paenibacillus</taxon>
    </lineage>
</organism>
<evidence type="ECO:0000256" key="1">
    <source>
        <dbReference type="ARBA" id="ARBA00004651"/>
    </source>
</evidence>
<name>A0A1R1B1W1_PAELA</name>
<dbReference type="InterPro" id="IPR018383">
    <property type="entry name" value="UPF0324_pro"/>
</dbReference>
<comment type="caution">
    <text evidence="8">The sequence shown here is derived from an EMBL/GenBank/DDBJ whole genome shotgun (WGS) entry which is preliminary data.</text>
</comment>
<evidence type="ECO:0000313" key="9">
    <source>
        <dbReference type="Proteomes" id="UP000187074"/>
    </source>
</evidence>
<feature type="transmembrane region" description="Helical" evidence="7">
    <location>
        <begin position="213"/>
        <end position="232"/>
    </location>
</feature>
<protein>
    <recommendedName>
        <fullName evidence="10">Sulfate exporter family transporter</fullName>
    </recommendedName>
</protein>
<dbReference type="AlphaFoldDB" id="A0A1R1B1W1"/>
<evidence type="ECO:0000256" key="5">
    <source>
        <dbReference type="ARBA" id="ARBA00022989"/>
    </source>
</evidence>
<evidence type="ECO:0000256" key="2">
    <source>
        <dbReference type="ARBA" id="ARBA00007977"/>
    </source>
</evidence>
<dbReference type="OrthoDB" id="9811391at2"/>
<accession>A0A1R1B1W1</accession>
<dbReference type="Proteomes" id="UP000187074">
    <property type="component" value="Unassembled WGS sequence"/>
</dbReference>
<reference evidence="8 9" key="1">
    <citation type="submission" date="2016-11" db="EMBL/GenBank/DDBJ databases">
        <title>Paenibacillus species isolates.</title>
        <authorList>
            <person name="Beno S.M."/>
        </authorList>
    </citation>
    <scope>NUCLEOTIDE SEQUENCE [LARGE SCALE GENOMIC DNA]</scope>
    <source>
        <strain evidence="8 9">FSL F4-0100</strain>
    </source>
</reference>
<evidence type="ECO:0000256" key="7">
    <source>
        <dbReference type="SAM" id="Phobius"/>
    </source>
</evidence>
<dbReference type="Pfam" id="PF03601">
    <property type="entry name" value="Cons_hypoth698"/>
    <property type="match status" value="1"/>
</dbReference>
<sequence>MKWLQNSGPGLLFVFVLALFSTWLGSLMPIIGGPVFGIVLGVMINNTVGKPKSTQAGIRFCSKKVLQWSIIALGCGLSLTQVWQTGSESFSLMMVSLAASFLAAYGFGRMMNIPERLKTLIGAGTGICGGSAIAAVSPIIEAEEIEIAYAISTIFLFNIAAVLLFPPLGHWLDMSDNAFGLLAGTAINDTSSVVAAGYLYSNEAGDYATIVKLTRTTMIIPISLLLAALMGVRKKRAATAGQTVSYSFAKIFPWFIVWFLAASLLNTLGLFSEQALHVLDILAKFMIVMALSAIGLSADFRKMMKAGIKPIILGLIVWFVVTAVSLIMLGATGRI</sequence>
<feature type="transmembrane region" description="Helical" evidence="7">
    <location>
        <begin position="310"/>
        <end position="331"/>
    </location>
</feature>
<feature type="transmembrane region" description="Helical" evidence="7">
    <location>
        <begin position="277"/>
        <end position="298"/>
    </location>
</feature>
<evidence type="ECO:0000256" key="4">
    <source>
        <dbReference type="ARBA" id="ARBA00022692"/>
    </source>
</evidence>
<comment type="subcellular location">
    <subcellularLocation>
        <location evidence="1">Cell membrane</location>
        <topology evidence="1">Multi-pass membrane protein</topology>
    </subcellularLocation>
</comment>
<proteinExistence type="inferred from homology"/>
<dbReference type="GO" id="GO:0005886">
    <property type="term" value="C:plasma membrane"/>
    <property type="evidence" value="ECO:0007669"/>
    <property type="project" value="UniProtKB-SubCell"/>
</dbReference>
<evidence type="ECO:0000313" key="8">
    <source>
        <dbReference type="EMBL" id="OME92684.1"/>
    </source>
</evidence>
<gene>
    <name evidence="8" type="ORF">BK123_12385</name>
</gene>
<evidence type="ECO:0000256" key="6">
    <source>
        <dbReference type="ARBA" id="ARBA00023136"/>
    </source>
</evidence>
<evidence type="ECO:0000256" key="3">
    <source>
        <dbReference type="ARBA" id="ARBA00022475"/>
    </source>
</evidence>
<feature type="transmembrane region" description="Helical" evidence="7">
    <location>
        <begin position="120"/>
        <end position="140"/>
    </location>
</feature>
<comment type="similarity">
    <text evidence="2">Belongs to the UPF0324 family.</text>
</comment>
<dbReference type="RefSeq" id="WP_076322715.1">
    <property type="nucleotide sequence ID" value="NZ_MRTF01000004.1"/>
</dbReference>
<keyword evidence="4 7" id="KW-0812">Transmembrane</keyword>